<dbReference type="Pfam" id="PF01609">
    <property type="entry name" value="DDE_Tnp_1"/>
    <property type="match status" value="1"/>
</dbReference>
<gene>
    <name evidence="3" type="ORF">DLM85_05950</name>
</gene>
<dbReference type="OrthoDB" id="885813at2"/>
<proteinExistence type="predicted"/>
<dbReference type="AlphaFoldDB" id="A0A328C002"/>
<dbReference type="PANTHER" id="PTHR30007">
    <property type="entry name" value="PHP DOMAIN PROTEIN"/>
    <property type="match status" value="1"/>
</dbReference>
<feature type="compositionally biased region" description="Low complexity" evidence="1">
    <location>
        <begin position="45"/>
        <end position="58"/>
    </location>
</feature>
<accession>A0A328C002</accession>
<dbReference type="PANTHER" id="PTHR30007:SF1">
    <property type="entry name" value="BLR1914 PROTEIN"/>
    <property type="match status" value="1"/>
</dbReference>
<evidence type="ECO:0000256" key="1">
    <source>
        <dbReference type="SAM" id="MobiDB-lite"/>
    </source>
</evidence>
<dbReference type="Proteomes" id="UP000248553">
    <property type="component" value="Unassembled WGS sequence"/>
</dbReference>
<protein>
    <submittedName>
        <fullName evidence="3">IS5 family transposase</fullName>
    </submittedName>
</protein>
<evidence type="ECO:0000313" key="3">
    <source>
        <dbReference type="EMBL" id="RAK70768.1"/>
    </source>
</evidence>
<comment type="caution">
    <text evidence="3">The sequence shown here is derived from an EMBL/GenBank/DDBJ whole genome shotgun (WGS) entry which is preliminary data.</text>
</comment>
<dbReference type="EMBL" id="QHKM01000001">
    <property type="protein sequence ID" value="RAK70768.1"/>
    <property type="molecule type" value="Genomic_DNA"/>
</dbReference>
<dbReference type="GO" id="GO:0004803">
    <property type="term" value="F:transposase activity"/>
    <property type="evidence" value="ECO:0007669"/>
    <property type="project" value="InterPro"/>
</dbReference>
<organism evidence="3 4">
    <name type="scientific">Hymenobacter edaphi</name>
    <dbReference type="NCBI Taxonomy" id="2211146"/>
    <lineage>
        <taxon>Bacteria</taxon>
        <taxon>Pseudomonadati</taxon>
        <taxon>Bacteroidota</taxon>
        <taxon>Cytophagia</taxon>
        <taxon>Cytophagales</taxon>
        <taxon>Hymenobacteraceae</taxon>
        <taxon>Hymenobacter</taxon>
    </lineage>
</organism>
<keyword evidence="4" id="KW-1185">Reference proteome</keyword>
<evidence type="ECO:0000313" key="4">
    <source>
        <dbReference type="Proteomes" id="UP000248553"/>
    </source>
</evidence>
<dbReference type="GO" id="GO:0006313">
    <property type="term" value="P:DNA transposition"/>
    <property type="evidence" value="ECO:0007669"/>
    <property type="project" value="InterPro"/>
</dbReference>
<evidence type="ECO:0000259" key="2">
    <source>
        <dbReference type="Pfam" id="PF01609"/>
    </source>
</evidence>
<dbReference type="InterPro" id="IPR002559">
    <property type="entry name" value="Transposase_11"/>
</dbReference>
<feature type="domain" description="Transposase IS4-like" evidence="2">
    <location>
        <begin position="78"/>
        <end position="210"/>
    </location>
</feature>
<sequence>MAGPDGGAVARPASPPGPLAPGVCALCPLAGRGRLGAGRRVADSPQAPGAACPPAAGATRLDQRAGAPAGYGREKKAGAQAVGRSRGGNTTKLHLTTDGAGNVLGWQLTPGPAGDCPEAAGLLAPWPAPAQQVVADAAYDSDALRAQIAAAGAVAVIKPNPRRKHMPHFDPLAYAQRHHIEQTINKLKHFRRVATRYDKLDSSYNAFVALRVSTSYLN</sequence>
<dbReference type="NCBIfam" id="NF033580">
    <property type="entry name" value="transpos_IS5_3"/>
    <property type="match status" value="1"/>
</dbReference>
<name>A0A328C002_9BACT</name>
<dbReference type="GO" id="GO:0003677">
    <property type="term" value="F:DNA binding"/>
    <property type="evidence" value="ECO:0007669"/>
    <property type="project" value="InterPro"/>
</dbReference>
<reference evidence="4" key="1">
    <citation type="submission" date="2018-05" db="EMBL/GenBank/DDBJ databases">
        <authorList>
            <person name="Nie L."/>
        </authorList>
    </citation>
    <scope>NUCLEOTIDE SEQUENCE [LARGE SCALE GENOMIC DNA]</scope>
    <source>
        <strain evidence="4">NL</strain>
    </source>
</reference>
<feature type="region of interest" description="Disordered" evidence="1">
    <location>
        <begin position="38"/>
        <end position="90"/>
    </location>
</feature>